<organism evidence="2">
    <name type="scientific">marine metagenome</name>
    <dbReference type="NCBI Taxonomy" id="408172"/>
    <lineage>
        <taxon>unclassified sequences</taxon>
        <taxon>metagenomes</taxon>
        <taxon>ecological metagenomes</taxon>
    </lineage>
</organism>
<dbReference type="Pfam" id="PF12146">
    <property type="entry name" value="Hydrolase_4"/>
    <property type="match status" value="1"/>
</dbReference>
<name>A0A382FXX5_9ZZZZ</name>
<proteinExistence type="predicted"/>
<dbReference type="SUPFAM" id="SSF53474">
    <property type="entry name" value="alpha/beta-Hydrolases"/>
    <property type="match status" value="1"/>
</dbReference>
<sequence>MKSHWRFSIKRNACSCLLLFISLVFSGCQGLFYFPTDKLFFTPEMFGARHENVYFLNSQGKQLHGWFLPSSIKPAKGTILYFHGNSHNISHFLISVIEFPSAGYNLFTFDYQGYGLSEGSPNPEGTLADADAALEYLIHGRKKDPGPLIVFGQSLGGAIALNWLGNRKPPQVAAAISESAFASYRQIAQDKMNNIGILRWFRNPFSRWFFDDRFAPKPVVHHISPIPLLIVHGTQDPVVPFKHGLELFEAASQPKEFWSVPEGRHTPMLGRYRERYWPLLLAYLERVLKQYSGVSPVFVKVEEGFPKSASISQKMNFLKPIKNL</sequence>
<dbReference type="InterPro" id="IPR022742">
    <property type="entry name" value="Hydrolase_4"/>
</dbReference>
<dbReference type="PROSITE" id="PS51257">
    <property type="entry name" value="PROKAR_LIPOPROTEIN"/>
    <property type="match status" value="1"/>
</dbReference>
<dbReference type="Gene3D" id="3.40.50.1820">
    <property type="entry name" value="alpha/beta hydrolase"/>
    <property type="match status" value="1"/>
</dbReference>
<dbReference type="InterPro" id="IPR029058">
    <property type="entry name" value="AB_hydrolase_fold"/>
</dbReference>
<feature type="domain" description="Serine aminopeptidase S33" evidence="1">
    <location>
        <begin position="74"/>
        <end position="188"/>
    </location>
</feature>
<evidence type="ECO:0000313" key="2">
    <source>
        <dbReference type="EMBL" id="SVB67459.1"/>
    </source>
</evidence>
<dbReference type="PANTHER" id="PTHR12277">
    <property type="entry name" value="ALPHA/BETA HYDROLASE DOMAIN-CONTAINING PROTEIN"/>
    <property type="match status" value="1"/>
</dbReference>
<gene>
    <name evidence="2" type="ORF">METZ01_LOCUS220313</name>
</gene>
<dbReference type="AlphaFoldDB" id="A0A382FXX5"/>
<evidence type="ECO:0000259" key="1">
    <source>
        <dbReference type="Pfam" id="PF12146"/>
    </source>
</evidence>
<reference evidence="2" key="1">
    <citation type="submission" date="2018-05" db="EMBL/GenBank/DDBJ databases">
        <authorList>
            <person name="Lanie J.A."/>
            <person name="Ng W.-L."/>
            <person name="Kazmierczak K.M."/>
            <person name="Andrzejewski T.M."/>
            <person name="Davidsen T.M."/>
            <person name="Wayne K.J."/>
            <person name="Tettelin H."/>
            <person name="Glass J.I."/>
            <person name="Rusch D."/>
            <person name="Podicherti R."/>
            <person name="Tsui H.-C.T."/>
            <person name="Winkler M.E."/>
        </authorList>
    </citation>
    <scope>NUCLEOTIDE SEQUENCE</scope>
</reference>
<protein>
    <recommendedName>
        <fullName evidence="1">Serine aminopeptidase S33 domain-containing protein</fullName>
    </recommendedName>
</protein>
<accession>A0A382FXX5</accession>
<dbReference type="EMBL" id="UINC01052294">
    <property type="protein sequence ID" value="SVB67459.1"/>
    <property type="molecule type" value="Genomic_DNA"/>
</dbReference>
<dbReference type="PANTHER" id="PTHR12277:SF81">
    <property type="entry name" value="PROTEIN ABHD13"/>
    <property type="match status" value="1"/>
</dbReference>